<gene>
    <name evidence="6" type="ORF">TRIUR3_19674</name>
</gene>
<dbReference type="InterPro" id="IPR016159">
    <property type="entry name" value="Cullin_repeat-like_dom_sf"/>
</dbReference>
<evidence type="ECO:0000256" key="1">
    <source>
        <dbReference type="ARBA" id="ARBA00006756"/>
    </source>
</evidence>
<dbReference type="GO" id="GO:0015031">
    <property type="term" value="P:protein transport"/>
    <property type="evidence" value="ECO:0007669"/>
    <property type="project" value="UniProtKB-KW"/>
</dbReference>
<protein>
    <recommendedName>
        <fullName evidence="3">Exocyst subunit Exo70 family protein</fullName>
    </recommendedName>
</protein>
<feature type="domain" description="Exocyst complex subunit Exo70 C-terminal" evidence="5">
    <location>
        <begin position="200"/>
        <end position="503"/>
    </location>
</feature>
<dbReference type="PANTHER" id="PTHR12542:SF155">
    <property type="entry name" value="EXOCYST SUBUNIT EXO70 FAMILY PROTEIN"/>
    <property type="match status" value="1"/>
</dbReference>
<keyword evidence="2 3" id="KW-0813">Transport</keyword>
<dbReference type="SUPFAM" id="SSF74788">
    <property type="entry name" value="Cullin repeat-like"/>
    <property type="match status" value="1"/>
</dbReference>
<dbReference type="Pfam" id="PF03081">
    <property type="entry name" value="Exo70_C"/>
    <property type="match status" value="1"/>
</dbReference>
<evidence type="ECO:0000259" key="5">
    <source>
        <dbReference type="Pfam" id="PF03081"/>
    </source>
</evidence>
<dbReference type="GO" id="GO:0000145">
    <property type="term" value="C:exocyst"/>
    <property type="evidence" value="ECO:0007669"/>
    <property type="project" value="InterPro"/>
</dbReference>
<dbReference type="OMA" id="IYHWNIF"/>
<organism evidence="6">
    <name type="scientific">Triticum urartu</name>
    <name type="common">Red wild einkorn</name>
    <name type="synonym">Crithodium urartu</name>
    <dbReference type="NCBI Taxonomy" id="4572"/>
    <lineage>
        <taxon>Eukaryota</taxon>
        <taxon>Viridiplantae</taxon>
        <taxon>Streptophyta</taxon>
        <taxon>Embryophyta</taxon>
        <taxon>Tracheophyta</taxon>
        <taxon>Spermatophyta</taxon>
        <taxon>Magnoliopsida</taxon>
        <taxon>Liliopsida</taxon>
        <taxon>Poales</taxon>
        <taxon>Poaceae</taxon>
        <taxon>BOP clade</taxon>
        <taxon>Pooideae</taxon>
        <taxon>Triticodae</taxon>
        <taxon>Triticeae</taxon>
        <taxon>Triticinae</taxon>
        <taxon>Triticum</taxon>
    </lineage>
</organism>
<dbReference type="AlphaFoldDB" id="M7YZY6"/>
<dbReference type="EMBL" id="KD157782">
    <property type="protein sequence ID" value="EMS56418.1"/>
    <property type="molecule type" value="Genomic_DNA"/>
</dbReference>
<dbReference type="PANTHER" id="PTHR12542">
    <property type="entry name" value="EXOCYST COMPLEX PROTEIN EXO70"/>
    <property type="match status" value="1"/>
</dbReference>
<evidence type="ECO:0000313" key="6">
    <source>
        <dbReference type="EMBL" id="EMS56418.1"/>
    </source>
</evidence>
<evidence type="ECO:0000256" key="2">
    <source>
        <dbReference type="ARBA" id="ARBA00022448"/>
    </source>
</evidence>
<dbReference type="GO" id="GO:0005546">
    <property type="term" value="F:phosphatidylinositol-4,5-bisphosphate binding"/>
    <property type="evidence" value="ECO:0007669"/>
    <property type="project" value="InterPro"/>
</dbReference>
<dbReference type="InterPro" id="IPR046364">
    <property type="entry name" value="Exo70_C"/>
</dbReference>
<accession>M7YZY6</accession>
<feature type="region of interest" description="Disordered" evidence="4">
    <location>
        <begin position="44"/>
        <end position="74"/>
    </location>
</feature>
<dbReference type="GO" id="GO:0006887">
    <property type="term" value="P:exocytosis"/>
    <property type="evidence" value="ECO:0007669"/>
    <property type="project" value="UniProtKB-KW"/>
</dbReference>
<dbReference type="STRING" id="4572.M7YZY6"/>
<name>M7YZY6_TRIUA</name>
<sequence>MAEQLASVPEERATGFTAPLRPRSSYRDRIRTVPVSGAPKGWTGFPLSRSGHNGSSYSTSGASNSCPSNNSAGSGGTAPVVFASLRDNDELTWIARQMVSDGYTGQMVQAFDEASSSDSAPALKHGDGSLDHALKNWFLELDVDWVLQIHDRLGLQRLLQEKPESTPQDLVERWIRALSIIVTSITELKFPFHGRLVVARFGKASIAEMLVFVDAILPLLKAENLHAVLDMFTCVLGASYMFTSVVISPEVQSIFSEIGVSLQREVNKLSEAISGMMEEVRTLMEDDEPWAIKILRGRGEVHTRTQFMMDCIASMTNARTSMANSTGNHNTENLGSLIDGTINSLKELLLRESESCSDPSLRYLFLLNSSNFLSLAWSGVGHQSHHQELELTPECKMYMDRYLDVSWRGVMSCISEPGLCLAQIYHWNIFSRSSLDKFHSAFHKTYKAHKFWKVSDPRLRSLLRDTITKTVIPDYCDYLKDHPKLEKHVRGGSNNPDVLEEMLRELFEG</sequence>
<feature type="compositionally biased region" description="Low complexity" evidence="4">
    <location>
        <begin position="53"/>
        <end position="65"/>
    </location>
</feature>
<evidence type="ECO:0000256" key="4">
    <source>
        <dbReference type="SAM" id="MobiDB-lite"/>
    </source>
</evidence>
<dbReference type="InterPro" id="IPR004140">
    <property type="entry name" value="Exo70"/>
</dbReference>
<comment type="similarity">
    <text evidence="1 3">Belongs to the EXO70 family.</text>
</comment>
<evidence type="ECO:0000256" key="3">
    <source>
        <dbReference type="RuleBase" id="RU365026"/>
    </source>
</evidence>
<dbReference type="Gene3D" id="1.20.1280.170">
    <property type="entry name" value="Exocyst complex component Exo70"/>
    <property type="match status" value="1"/>
</dbReference>
<comment type="function">
    <text evidence="3">Component of the exocyst complex.</text>
</comment>
<dbReference type="eggNOG" id="KOG2344">
    <property type="taxonomic scope" value="Eukaryota"/>
</dbReference>
<keyword evidence="3" id="KW-0268">Exocytosis</keyword>
<reference evidence="6" key="1">
    <citation type="journal article" date="2013" name="Nature">
        <title>Draft genome of the wheat A-genome progenitor Triticum urartu.</title>
        <authorList>
            <person name="Ling H.Q."/>
            <person name="Zhao S."/>
            <person name="Liu D."/>
            <person name="Wang J."/>
            <person name="Sun H."/>
            <person name="Zhang C."/>
            <person name="Fan H."/>
            <person name="Li D."/>
            <person name="Dong L."/>
            <person name="Tao Y."/>
            <person name="Gao C."/>
            <person name="Wu H."/>
            <person name="Li Y."/>
            <person name="Cui Y."/>
            <person name="Guo X."/>
            <person name="Zheng S."/>
            <person name="Wang B."/>
            <person name="Yu K."/>
            <person name="Liang Q."/>
            <person name="Yang W."/>
            <person name="Lou X."/>
            <person name="Chen J."/>
            <person name="Feng M."/>
            <person name="Jian J."/>
            <person name="Zhang X."/>
            <person name="Luo G."/>
            <person name="Jiang Y."/>
            <person name="Liu J."/>
            <person name="Wang Z."/>
            <person name="Sha Y."/>
            <person name="Zhang B."/>
            <person name="Wu H."/>
            <person name="Tang D."/>
            <person name="Shen Q."/>
            <person name="Xue P."/>
            <person name="Zou S."/>
            <person name="Wang X."/>
            <person name="Liu X."/>
            <person name="Wang F."/>
            <person name="Yang Y."/>
            <person name="An X."/>
            <person name="Dong Z."/>
            <person name="Zhang K."/>
            <person name="Zhang X."/>
            <person name="Luo M.C."/>
            <person name="Dvorak J."/>
            <person name="Tong Y."/>
            <person name="Wang J."/>
            <person name="Yang H."/>
            <person name="Li Z."/>
            <person name="Wang D."/>
            <person name="Zhang A."/>
            <person name="Wang J."/>
        </authorList>
    </citation>
    <scope>NUCLEOTIDE SEQUENCE</scope>
</reference>
<feature type="region of interest" description="Disordered" evidence="4">
    <location>
        <begin position="1"/>
        <end position="20"/>
    </location>
</feature>
<proteinExistence type="inferred from homology"/>
<keyword evidence="3" id="KW-0653">Protein transport</keyword>